<feature type="region of interest" description="Disordered" evidence="8">
    <location>
        <begin position="78"/>
        <end position="202"/>
    </location>
</feature>
<name>A0AB34KP82_9PEZI</name>
<dbReference type="GO" id="GO:0000981">
    <property type="term" value="F:DNA-binding transcription factor activity, RNA polymerase II-specific"/>
    <property type="evidence" value="ECO:0007669"/>
    <property type="project" value="InterPro"/>
</dbReference>
<evidence type="ECO:0000256" key="5">
    <source>
        <dbReference type="ARBA" id="ARBA00023125"/>
    </source>
</evidence>
<evidence type="ECO:0000259" key="9">
    <source>
        <dbReference type="PROSITE" id="PS50048"/>
    </source>
</evidence>
<keyword evidence="5" id="KW-0238">DNA-binding</keyword>
<accession>A0AB34KP82</accession>
<comment type="subcellular location">
    <subcellularLocation>
        <location evidence="1">Nucleus</location>
    </subcellularLocation>
</comment>
<comment type="caution">
    <text evidence="10">The sequence shown here is derived from an EMBL/GenBank/DDBJ whole genome shotgun (WGS) entry which is preliminary data.</text>
</comment>
<evidence type="ECO:0000256" key="1">
    <source>
        <dbReference type="ARBA" id="ARBA00004123"/>
    </source>
</evidence>
<dbReference type="PANTHER" id="PTHR31313:SF79">
    <property type="entry name" value="C6 FINGER DOMAIN-CONTAINING PROTEIN"/>
    <property type="match status" value="1"/>
</dbReference>
<feature type="compositionally biased region" description="Polar residues" evidence="8">
    <location>
        <begin position="81"/>
        <end position="90"/>
    </location>
</feature>
<keyword evidence="6" id="KW-0804">Transcription</keyword>
<protein>
    <recommendedName>
        <fullName evidence="9">Zn(2)-C6 fungal-type domain-containing protein</fullName>
    </recommendedName>
</protein>
<keyword evidence="11" id="KW-1185">Reference proteome</keyword>
<dbReference type="InterPro" id="IPR036864">
    <property type="entry name" value="Zn2-C6_fun-type_DNA-bd_sf"/>
</dbReference>
<feature type="compositionally biased region" description="Polar residues" evidence="8">
    <location>
        <begin position="187"/>
        <end position="199"/>
    </location>
</feature>
<organism evidence="10 11">
    <name type="scientific">Cladosporium halotolerans</name>
    <dbReference type="NCBI Taxonomy" id="1052096"/>
    <lineage>
        <taxon>Eukaryota</taxon>
        <taxon>Fungi</taxon>
        <taxon>Dikarya</taxon>
        <taxon>Ascomycota</taxon>
        <taxon>Pezizomycotina</taxon>
        <taxon>Dothideomycetes</taxon>
        <taxon>Dothideomycetidae</taxon>
        <taxon>Cladosporiales</taxon>
        <taxon>Cladosporiaceae</taxon>
        <taxon>Cladosporium</taxon>
    </lineage>
</organism>
<evidence type="ECO:0000256" key="2">
    <source>
        <dbReference type="ARBA" id="ARBA00022723"/>
    </source>
</evidence>
<dbReference type="RefSeq" id="XP_069228657.1">
    <property type="nucleotide sequence ID" value="XM_069374325.1"/>
</dbReference>
<dbReference type="SUPFAM" id="SSF57701">
    <property type="entry name" value="Zn2/Cys6 DNA-binding domain"/>
    <property type="match status" value="1"/>
</dbReference>
<dbReference type="GO" id="GO:0008270">
    <property type="term" value="F:zinc ion binding"/>
    <property type="evidence" value="ECO:0007669"/>
    <property type="project" value="InterPro"/>
</dbReference>
<keyword evidence="2" id="KW-0479">Metal-binding</keyword>
<dbReference type="InterPro" id="IPR001138">
    <property type="entry name" value="Zn2Cys6_DnaBD"/>
</dbReference>
<keyword evidence="7" id="KW-0539">Nucleus</keyword>
<dbReference type="GO" id="GO:0003677">
    <property type="term" value="F:DNA binding"/>
    <property type="evidence" value="ECO:0007669"/>
    <property type="project" value="UniProtKB-KW"/>
</dbReference>
<feature type="compositionally biased region" description="Low complexity" evidence="8">
    <location>
        <begin position="123"/>
        <end position="141"/>
    </location>
</feature>
<evidence type="ECO:0000256" key="8">
    <source>
        <dbReference type="SAM" id="MobiDB-lite"/>
    </source>
</evidence>
<sequence>MAEPAAAAAAAAGAPHTKQYVFVDEYNRHKRLKVMRACDGCRKRKIRCDGALQNGPWPCGACVRLKLKCVPPTLDPDDDPITQTAEGSAGNTQFTFQNTTFNPTTSKSSQHTSSPAPTDYSWTASTRSPLSSAPTSAPSHSDGSTSSGFLPPKTIPPQALVPGAEYGYPPATAPSQYPPSHDVSRGVRTQSQVSTSSDGNPEDVEAAVKSLTNQMGDLRVEITSTSPWITSHNKSTQKTHARSIDEGDVSLPASVISDTTGRIPSEMMPHDERVMDYFGYYFTHVHPYVPVLNKRQFYEQWQTAPDTVPSLLLEAIFASVSRYLDHPIDCKRWLALAARHEENYKDVPEVSTVQALIILLKAREFAPKPGYFYRSWMSLKYIITMAMDLDMHEHHEKHGAGTPCNLSRADCFMYTRIWQVLFGHELIIGGPQGRSDLSIEADTVNTTFPYPVPDIDTFDFQCSRRHTMMAQAGHLIKITNTMMQVGKRKKNPTWALDPEMERHDKDLDAFLQNLPTDLQIHYPEDGSPPWLGGDHYLADVHAYFHLVVVMHHRPQLQTKLEMKQPNWRHNLDICVDSAIKMCKLQEALLRDFGLHGLNFMLRGINFTVYCVLTCTMLHLVAITCPDPALNSQARRYFTRHMRVLEQCTSSTQPEIQQQINALREAFSRDTSKPFELKHTLGMHSPVMDQHLASSTAMAHTTQQPVVGLDAQNTAPSTWALTQEDLSPKSTDPSASYLQSFDAATATASMPNTSSVTFNTNSFDMPPATAYPGQNFGQATSASYQPPYALERVSSNDQQTPPVWDPSGIFTQWNTAFGPQTPQQPSPPAAQFQQPVTSTSMLRQPLPQQTVSAGFQPSYYQPPTTAAPAAHPPRQQSAMAANPFAAPPMQTVTPNMWQDAFTSAYVSGHGQKRYRDESIDASAMYDPYGTKRRG</sequence>
<keyword evidence="3" id="KW-0862">Zinc</keyword>
<keyword evidence="4" id="KW-0805">Transcription regulation</keyword>
<proteinExistence type="predicted"/>
<evidence type="ECO:0000256" key="3">
    <source>
        <dbReference type="ARBA" id="ARBA00022833"/>
    </source>
</evidence>
<gene>
    <name evidence="10" type="ORF">WHR41_05720</name>
</gene>
<dbReference type="SMART" id="SM00066">
    <property type="entry name" value="GAL4"/>
    <property type="match status" value="1"/>
</dbReference>
<dbReference type="GO" id="GO:0005634">
    <property type="term" value="C:nucleus"/>
    <property type="evidence" value="ECO:0007669"/>
    <property type="project" value="UniProtKB-SubCell"/>
</dbReference>
<feature type="compositionally biased region" description="Low complexity" evidence="8">
    <location>
        <begin position="91"/>
        <end position="105"/>
    </location>
</feature>
<dbReference type="AlphaFoldDB" id="A0AB34KP82"/>
<feature type="region of interest" description="Disordered" evidence="8">
    <location>
        <begin position="908"/>
        <end position="933"/>
    </location>
</feature>
<dbReference type="CDD" id="cd12148">
    <property type="entry name" value="fungal_TF_MHR"/>
    <property type="match status" value="1"/>
</dbReference>
<evidence type="ECO:0000256" key="6">
    <source>
        <dbReference type="ARBA" id="ARBA00023163"/>
    </source>
</evidence>
<dbReference type="InterPro" id="IPR051615">
    <property type="entry name" value="Transcr_Regulatory_Elem"/>
</dbReference>
<dbReference type="PROSITE" id="PS50048">
    <property type="entry name" value="ZN2_CY6_FUNGAL_2"/>
    <property type="match status" value="1"/>
</dbReference>
<evidence type="ECO:0000313" key="11">
    <source>
        <dbReference type="Proteomes" id="UP000803884"/>
    </source>
</evidence>
<dbReference type="PROSITE" id="PS00463">
    <property type="entry name" value="ZN2_CY6_FUNGAL_1"/>
    <property type="match status" value="1"/>
</dbReference>
<dbReference type="GeneID" id="96007163"/>
<dbReference type="CDD" id="cd00067">
    <property type="entry name" value="GAL4"/>
    <property type="match status" value="1"/>
</dbReference>
<dbReference type="Proteomes" id="UP000803884">
    <property type="component" value="Unassembled WGS sequence"/>
</dbReference>
<evidence type="ECO:0000313" key="10">
    <source>
        <dbReference type="EMBL" id="KAL1585551.1"/>
    </source>
</evidence>
<reference evidence="10 11" key="1">
    <citation type="journal article" date="2020" name="Microbiol. Resour. Announc.">
        <title>Draft Genome Sequence of a Cladosporium Species Isolated from the Mesophotic Ascidian Didemnum maculosum.</title>
        <authorList>
            <person name="Gioti A."/>
            <person name="Siaperas R."/>
            <person name="Nikolaivits E."/>
            <person name="Le Goff G."/>
            <person name="Ouazzani J."/>
            <person name="Kotoulas G."/>
            <person name="Topakas E."/>
        </authorList>
    </citation>
    <scope>NUCLEOTIDE SEQUENCE [LARGE SCALE GENOMIC DNA]</scope>
    <source>
        <strain evidence="10 11">TM138-S3</strain>
    </source>
</reference>
<dbReference type="EMBL" id="JAAQHG020000019">
    <property type="protein sequence ID" value="KAL1585551.1"/>
    <property type="molecule type" value="Genomic_DNA"/>
</dbReference>
<dbReference type="Pfam" id="PF00172">
    <property type="entry name" value="Zn_clus"/>
    <property type="match status" value="1"/>
</dbReference>
<dbReference type="PANTHER" id="PTHR31313">
    <property type="entry name" value="TY1 ENHANCER ACTIVATOR"/>
    <property type="match status" value="1"/>
</dbReference>
<feature type="compositionally biased region" description="Polar residues" evidence="8">
    <location>
        <begin position="106"/>
        <end position="122"/>
    </location>
</feature>
<evidence type="ECO:0000256" key="4">
    <source>
        <dbReference type="ARBA" id="ARBA00023015"/>
    </source>
</evidence>
<dbReference type="Gene3D" id="4.10.240.10">
    <property type="entry name" value="Zn(2)-C6 fungal-type DNA-binding domain"/>
    <property type="match status" value="1"/>
</dbReference>
<feature type="domain" description="Zn(2)-C6 fungal-type" evidence="9">
    <location>
        <begin position="37"/>
        <end position="70"/>
    </location>
</feature>
<evidence type="ECO:0000256" key="7">
    <source>
        <dbReference type="ARBA" id="ARBA00023242"/>
    </source>
</evidence>